<dbReference type="Gene3D" id="3.40.50.720">
    <property type="entry name" value="NAD(P)-binding Rossmann-like Domain"/>
    <property type="match status" value="1"/>
</dbReference>
<accession>A0ABW2TRE0</accession>
<keyword evidence="3" id="KW-1185">Reference proteome</keyword>
<proteinExistence type="predicted"/>
<dbReference type="InterPro" id="IPR013549">
    <property type="entry name" value="DUF1731"/>
</dbReference>
<evidence type="ECO:0000313" key="2">
    <source>
        <dbReference type="EMBL" id="MFC7615482.1"/>
    </source>
</evidence>
<dbReference type="SUPFAM" id="SSF51735">
    <property type="entry name" value="NAD(P)-binding Rossmann-fold domains"/>
    <property type="match status" value="1"/>
</dbReference>
<sequence length="128" mass="14258">MTRLGLGGPVAGGRQYVSWIHGDDFLRAVDFLLTRDDLAGPVNLAAPAPLPQREFMRVLRRAWRAPVGLPATKWMAEIGAFVLRSDTELLLKSRRVVPGRLLDAGFAFEHPRWDDAAADLVRRTRARG</sequence>
<organism evidence="2 3">
    <name type="scientific">Actinokineospora soli</name>
    <dbReference type="NCBI Taxonomy" id="1048753"/>
    <lineage>
        <taxon>Bacteria</taxon>
        <taxon>Bacillati</taxon>
        <taxon>Actinomycetota</taxon>
        <taxon>Actinomycetes</taxon>
        <taxon>Pseudonocardiales</taxon>
        <taxon>Pseudonocardiaceae</taxon>
        <taxon>Actinokineospora</taxon>
    </lineage>
</organism>
<dbReference type="PANTHER" id="PTHR11092:SF0">
    <property type="entry name" value="EPIMERASE FAMILY PROTEIN SDR39U1"/>
    <property type="match status" value="1"/>
</dbReference>
<dbReference type="Proteomes" id="UP001596512">
    <property type="component" value="Unassembled WGS sequence"/>
</dbReference>
<dbReference type="EMBL" id="JBHTEY010000004">
    <property type="protein sequence ID" value="MFC7615482.1"/>
    <property type="molecule type" value="Genomic_DNA"/>
</dbReference>
<evidence type="ECO:0000313" key="3">
    <source>
        <dbReference type="Proteomes" id="UP001596512"/>
    </source>
</evidence>
<evidence type="ECO:0000259" key="1">
    <source>
        <dbReference type="Pfam" id="PF08338"/>
    </source>
</evidence>
<comment type="caution">
    <text evidence="2">The sequence shown here is derived from an EMBL/GenBank/DDBJ whole genome shotgun (WGS) entry which is preliminary data.</text>
</comment>
<dbReference type="PANTHER" id="PTHR11092">
    <property type="entry name" value="SUGAR NUCLEOTIDE EPIMERASE RELATED"/>
    <property type="match status" value="1"/>
</dbReference>
<name>A0ABW2TRE0_9PSEU</name>
<reference evidence="3" key="1">
    <citation type="journal article" date="2019" name="Int. J. Syst. Evol. Microbiol.">
        <title>The Global Catalogue of Microorganisms (GCM) 10K type strain sequencing project: providing services to taxonomists for standard genome sequencing and annotation.</title>
        <authorList>
            <consortium name="The Broad Institute Genomics Platform"/>
            <consortium name="The Broad Institute Genome Sequencing Center for Infectious Disease"/>
            <person name="Wu L."/>
            <person name="Ma J."/>
        </authorList>
    </citation>
    <scope>NUCLEOTIDE SEQUENCE [LARGE SCALE GENOMIC DNA]</scope>
    <source>
        <strain evidence="3">JCM 17695</strain>
    </source>
</reference>
<gene>
    <name evidence="2" type="ORF">ACFQV2_20245</name>
</gene>
<dbReference type="InterPro" id="IPR036291">
    <property type="entry name" value="NAD(P)-bd_dom_sf"/>
</dbReference>
<dbReference type="Pfam" id="PF08338">
    <property type="entry name" value="DUF1731"/>
    <property type="match status" value="1"/>
</dbReference>
<protein>
    <submittedName>
        <fullName evidence="2">DUF1731 domain-containing protein</fullName>
    </submittedName>
</protein>
<feature type="domain" description="DUF1731" evidence="1">
    <location>
        <begin position="86"/>
        <end position="120"/>
    </location>
</feature>